<dbReference type="GO" id="GO:0005741">
    <property type="term" value="C:mitochondrial outer membrane"/>
    <property type="evidence" value="ECO:0007669"/>
    <property type="project" value="UniProtKB-SubCell"/>
</dbReference>
<accession>A0A914YN74</accession>
<dbReference type="PANTHER" id="PTHR12815:SF18">
    <property type="entry name" value="SORTING AND ASSEMBLY MACHINERY COMPONENT 50 HOMOLOG"/>
    <property type="match status" value="1"/>
</dbReference>
<evidence type="ECO:0000256" key="3">
    <source>
        <dbReference type="ARBA" id="ARBA00022452"/>
    </source>
</evidence>
<feature type="domain" description="Bacterial surface antigen (D15)" evidence="6">
    <location>
        <begin position="123"/>
        <end position="430"/>
    </location>
</feature>
<evidence type="ECO:0000259" key="6">
    <source>
        <dbReference type="Pfam" id="PF01103"/>
    </source>
</evidence>
<name>A0A914YN74_9BILA</name>
<evidence type="ECO:0000313" key="8">
    <source>
        <dbReference type="WBParaSite" id="PSU_v2.g2321.t1"/>
    </source>
</evidence>
<evidence type="ECO:0000313" key="7">
    <source>
        <dbReference type="Proteomes" id="UP000887577"/>
    </source>
</evidence>
<dbReference type="Pfam" id="PF01103">
    <property type="entry name" value="Omp85"/>
    <property type="match status" value="1"/>
</dbReference>
<keyword evidence="7" id="KW-1185">Reference proteome</keyword>
<dbReference type="AlphaFoldDB" id="A0A914YN74"/>
<comment type="similarity">
    <text evidence="2">Belongs to the SAM50/omp85 family.</text>
</comment>
<dbReference type="WBParaSite" id="PSU_v2.g2321.t1">
    <property type="protein sequence ID" value="PSU_v2.g2321.t1"/>
    <property type="gene ID" value="PSU_v2.g2321"/>
</dbReference>
<protein>
    <submittedName>
        <fullName evidence="8">Bacterial surface antigen (D15) domain-containing protein</fullName>
    </submittedName>
</protein>
<organism evidence="7 8">
    <name type="scientific">Panagrolaimus superbus</name>
    <dbReference type="NCBI Taxonomy" id="310955"/>
    <lineage>
        <taxon>Eukaryota</taxon>
        <taxon>Metazoa</taxon>
        <taxon>Ecdysozoa</taxon>
        <taxon>Nematoda</taxon>
        <taxon>Chromadorea</taxon>
        <taxon>Rhabditida</taxon>
        <taxon>Tylenchina</taxon>
        <taxon>Panagrolaimomorpha</taxon>
        <taxon>Panagrolaimoidea</taxon>
        <taxon>Panagrolaimidae</taxon>
        <taxon>Panagrolaimus</taxon>
    </lineage>
</organism>
<dbReference type="Proteomes" id="UP000887577">
    <property type="component" value="Unplaced"/>
</dbReference>
<dbReference type="PANTHER" id="PTHR12815">
    <property type="entry name" value="SORTING AND ASSEMBLY MACHINERY SAMM50 PROTEIN FAMILY MEMBER"/>
    <property type="match status" value="1"/>
</dbReference>
<dbReference type="GO" id="GO:0045040">
    <property type="term" value="P:protein insertion into mitochondrial outer membrane"/>
    <property type="evidence" value="ECO:0007669"/>
    <property type="project" value="TreeGrafter"/>
</dbReference>
<reference evidence="8" key="1">
    <citation type="submission" date="2022-11" db="UniProtKB">
        <authorList>
            <consortium name="WormBaseParasite"/>
        </authorList>
    </citation>
    <scope>IDENTIFICATION</scope>
</reference>
<dbReference type="InterPro" id="IPR000184">
    <property type="entry name" value="Bac_surfAg_D15"/>
</dbReference>
<dbReference type="GO" id="GO:0033108">
    <property type="term" value="P:mitochondrial respiratory chain complex assembly"/>
    <property type="evidence" value="ECO:0007669"/>
    <property type="project" value="TreeGrafter"/>
</dbReference>
<dbReference type="Gene3D" id="2.40.160.50">
    <property type="entry name" value="membrane protein fhac: a member of the omp85/tpsb transporter family"/>
    <property type="match status" value="1"/>
</dbReference>
<keyword evidence="4" id="KW-0812">Transmembrane</keyword>
<keyword evidence="3" id="KW-1134">Transmembrane beta strand</keyword>
<evidence type="ECO:0000256" key="5">
    <source>
        <dbReference type="ARBA" id="ARBA00023136"/>
    </source>
</evidence>
<evidence type="ECO:0000256" key="2">
    <source>
        <dbReference type="ARBA" id="ARBA00010913"/>
    </source>
</evidence>
<sequence length="431" mass="47123">MSFHRAESIFGKCENAPSLVSAVQFHGVEKTKHDAIVKEINEIYNSKNVDEIIKMSNLAAKHMLDVGLFEGVTPLIDGDPQAKDNYIVNFVVKEPTAVSLGAKIGMTTQGDADACLTGGKQSFNGRGESIDASYSKTIRGGNSFNLSINKPFLGWQRYTSIGASLYQTYESLRWNKAEFGENGLILRYNGQIFNNKVKHSLKFNNLWRTFYPSTNCPFAVREHAGHSTKFSIENSVGVDARDRPILPSKGYYANLTQEHAGLIGDAAFMRHQIDLQAAAPFLLGSFVSATLQCNLVQPMAGKTLHLLDRAYLGGPHDIRGFDIRSIGPQSKKASLGGGASFAVAAHIYRPLKPADMVYLHGFMSAGTVSSLRSTSWTKDIIETPRVSAGLGIAVVFKNLVRFELNYVVPLRYTSNDSIAPGIQFGAGLNFL</sequence>
<keyword evidence="5" id="KW-0472">Membrane</keyword>
<dbReference type="InterPro" id="IPR039910">
    <property type="entry name" value="D15-like"/>
</dbReference>
<evidence type="ECO:0000256" key="4">
    <source>
        <dbReference type="ARBA" id="ARBA00022692"/>
    </source>
</evidence>
<proteinExistence type="inferred from homology"/>
<evidence type="ECO:0000256" key="1">
    <source>
        <dbReference type="ARBA" id="ARBA00004374"/>
    </source>
</evidence>
<comment type="subcellular location">
    <subcellularLocation>
        <location evidence="1">Mitochondrion outer membrane</location>
        <topology evidence="1">Multi-pass membrane protein</topology>
    </subcellularLocation>
</comment>